<feature type="transmembrane region" description="Helical" evidence="6">
    <location>
        <begin position="49"/>
        <end position="71"/>
    </location>
</feature>
<evidence type="ECO:0000256" key="1">
    <source>
        <dbReference type="ARBA" id="ARBA00004141"/>
    </source>
</evidence>
<dbReference type="CDD" id="cd17486">
    <property type="entry name" value="MFS_AmpG_like"/>
    <property type="match status" value="1"/>
</dbReference>
<evidence type="ECO:0000256" key="4">
    <source>
        <dbReference type="ARBA" id="ARBA00022989"/>
    </source>
</evidence>
<evidence type="ECO:0000313" key="7">
    <source>
        <dbReference type="EMBL" id="MBD2774659.1"/>
    </source>
</evidence>
<reference evidence="7" key="1">
    <citation type="submission" date="2020-09" db="EMBL/GenBank/DDBJ databases">
        <title>Iningainema tapete sp. nov. (Scytonemataceae, Cyanobacteria) from greenhouses in central Florida (USA) produces two types of nodularin with biosynthetic potential for microcystin-LR and anabaenopeptins.</title>
        <authorList>
            <person name="Berthold D.E."/>
            <person name="Lefler F.W."/>
            <person name="Huang I.-S."/>
            <person name="Abdulla H."/>
            <person name="Zimba P.V."/>
            <person name="Laughinghouse H.D. IV."/>
        </authorList>
    </citation>
    <scope>NUCLEOTIDE SEQUENCE</scope>
    <source>
        <strain evidence="7">BLCCT55</strain>
    </source>
</reference>
<dbReference type="RefSeq" id="WP_190832013.1">
    <property type="nucleotide sequence ID" value="NZ_CAWPPI010000072.1"/>
</dbReference>
<dbReference type="InterPro" id="IPR004752">
    <property type="entry name" value="AmpG_permease/AT-1"/>
</dbReference>
<dbReference type="GO" id="GO:0008521">
    <property type="term" value="F:acetyl-CoA transmembrane transporter activity"/>
    <property type="evidence" value="ECO:0007669"/>
    <property type="project" value="InterPro"/>
</dbReference>
<keyword evidence="5 6" id="KW-0472">Membrane</keyword>
<dbReference type="AlphaFoldDB" id="A0A8J7C6Q9"/>
<feature type="transmembrane region" description="Helical" evidence="6">
    <location>
        <begin position="301"/>
        <end position="324"/>
    </location>
</feature>
<dbReference type="InterPro" id="IPR024371">
    <property type="entry name" value="AcetylCoA_trans_1-like"/>
</dbReference>
<dbReference type="NCBIfam" id="TIGR00901">
    <property type="entry name" value="2A0125"/>
    <property type="match status" value="1"/>
</dbReference>
<name>A0A8J7C6Q9_9CYAN</name>
<evidence type="ECO:0000313" key="8">
    <source>
        <dbReference type="Proteomes" id="UP000629098"/>
    </source>
</evidence>
<feature type="transmembrane region" description="Helical" evidence="6">
    <location>
        <begin position="152"/>
        <end position="172"/>
    </location>
</feature>
<dbReference type="SUPFAM" id="SSF103473">
    <property type="entry name" value="MFS general substrate transporter"/>
    <property type="match status" value="2"/>
</dbReference>
<sequence length="502" mass="54107">MKEIESLRLVLKSRKMGSLLLLGFASGLPLFLTSKTLQLWMQDAKVDLGAITLFGLVSLPYSLKFLWAPLLDRFAPPILGQRRGWLILTQVGLVLAIAVMALQQPAQNVEVLRLLAINTLVIAFLSATQDIAGDAYRTDVLTPLELETGASVWVLGYRVSLFITSSLALVLADVIPWNVVYFLMAALMALGILATIWAPEAPRSYEQANITTTLSGKDGIFLLLIGGLVAGLLGGVITGVIPMPVFSWLLAALLVGWIAISFLAPKRDLNQSQNAPQTLQDAVLLPFQDFFQRFGITKGSIILVFILLYKLGDSLVGITGNLFLREINFSKTEIGAIQGGMGFIATTVGVLVGGVILTKIGINRALWVFGILQLVSNLGYYALASAGKNYSVLVLAINIENCCAGLVTVATVAYLMSLCNHSFTTTQFALFSSLMAISRDILSAPAGQIAKATGWSSFFLLTLVTALPGLLLLPIVAPWNPQKVAISRPGLDNEEQDLWGRK</sequence>
<organism evidence="7 8">
    <name type="scientific">Iningainema tapete BLCC-T55</name>
    <dbReference type="NCBI Taxonomy" id="2748662"/>
    <lineage>
        <taxon>Bacteria</taxon>
        <taxon>Bacillati</taxon>
        <taxon>Cyanobacteriota</taxon>
        <taxon>Cyanophyceae</taxon>
        <taxon>Nostocales</taxon>
        <taxon>Scytonemataceae</taxon>
        <taxon>Iningainema tapete</taxon>
    </lineage>
</organism>
<feature type="transmembrane region" description="Helical" evidence="6">
    <location>
        <begin position="114"/>
        <end position="132"/>
    </location>
</feature>
<protein>
    <submittedName>
        <fullName evidence="7">AmpG family muropeptide MFS transporter</fullName>
    </submittedName>
</protein>
<evidence type="ECO:0000256" key="6">
    <source>
        <dbReference type="SAM" id="Phobius"/>
    </source>
</evidence>
<dbReference type="InterPro" id="IPR011701">
    <property type="entry name" value="MFS"/>
</dbReference>
<feature type="transmembrane region" description="Helical" evidence="6">
    <location>
        <begin position="245"/>
        <end position="264"/>
    </location>
</feature>
<comment type="subcellular location">
    <subcellularLocation>
        <location evidence="1">Membrane</location>
        <topology evidence="1">Multi-pass membrane protein</topology>
    </subcellularLocation>
</comment>
<dbReference type="PANTHER" id="PTHR12778:SF10">
    <property type="entry name" value="MAJOR FACILITATOR SUPERFAMILY DOMAIN-CONTAINING PROTEIN 3"/>
    <property type="match status" value="1"/>
</dbReference>
<comment type="caution">
    <text evidence="7">The sequence shown here is derived from an EMBL/GenBank/DDBJ whole genome shotgun (WGS) entry which is preliminary data.</text>
</comment>
<dbReference type="Proteomes" id="UP000629098">
    <property type="component" value="Unassembled WGS sequence"/>
</dbReference>
<dbReference type="GO" id="GO:0035348">
    <property type="term" value="P:acetyl-CoA transmembrane transport"/>
    <property type="evidence" value="ECO:0007669"/>
    <property type="project" value="InterPro"/>
</dbReference>
<dbReference type="GO" id="GO:0016020">
    <property type="term" value="C:membrane"/>
    <property type="evidence" value="ECO:0007669"/>
    <property type="project" value="UniProtKB-SubCell"/>
</dbReference>
<feature type="transmembrane region" description="Helical" evidence="6">
    <location>
        <begin position="178"/>
        <end position="198"/>
    </location>
</feature>
<feature type="transmembrane region" description="Helical" evidence="6">
    <location>
        <begin position="219"/>
        <end position="239"/>
    </location>
</feature>
<feature type="transmembrane region" description="Helical" evidence="6">
    <location>
        <begin position="390"/>
        <end position="416"/>
    </location>
</feature>
<keyword evidence="8" id="KW-1185">Reference proteome</keyword>
<feature type="transmembrane region" description="Helical" evidence="6">
    <location>
        <begin position="365"/>
        <end position="384"/>
    </location>
</feature>
<feature type="transmembrane region" description="Helical" evidence="6">
    <location>
        <begin position="83"/>
        <end position="102"/>
    </location>
</feature>
<feature type="transmembrane region" description="Helical" evidence="6">
    <location>
        <begin position="458"/>
        <end position="479"/>
    </location>
</feature>
<keyword evidence="2" id="KW-0813">Transport</keyword>
<accession>A0A8J7C6Q9</accession>
<dbReference type="Pfam" id="PF13000">
    <property type="entry name" value="Acatn"/>
    <property type="match status" value="1"/>
</dbReference>
<dbReference type="EMBL" id="JACXAE010000072">
    <property type="protein sequence ID" value="MBD2774659.1"/>
    <property type="molecule type" value="Genomic_DNA"/>
</dbReference>
<dbReference type="Pfam" id="PF07690">
    <property type="entry name" value="MFS_1"/>
    <property type="match status" value="1"/>
</dbReference>
<keyword evidence="3 6" id="KW-0812">Transmembrane</keyword>
<evidence type="ECO:0000256" key="2">
    <source>
        <dbReference type="ARBA" id="ARBA00022448"/>
    </source>
</evidence>
<proteinExistence type="predicted"/>
<keyword evidence="4 6" id="KW-1133">Transmembrane helix</keyword>
<dbReference type="Gene3D" id="1.20.1250.20">
    <property type="entry name" value="MFS general substrate transporter like domains"/>
    <property type="match status" value="2"/>
</dbReference>
<feature type="transmembrane region" description="Helical" evidence="6">
    <location>
        <begin position="336"/>
        <end position="358"/>
    </location>
</feature>
<evidence type="ECO:0000256" key="5">
    <source>
        <dbReference type="ARBA" id="ARBA00023136"/>
    </source>
</evidence>
<evidence type="ECO:0000256" key="3">
    <source>
        <dbReference type="ARBA" id="ARBA00022692"/>
    </source>
</evidence>
<dbReference type="PANTHER" id="PTHR12778">
    <property type="entry name" value="SOLUTE CARRIER FAMILY 33 ACETYL-COA TRANSPORTER -RELATED"/>
    <property type="match status" value="1"/>
</dbReference>
<gene>
    <name evidence="7" type="ORF">ICL16_21980</name>
</gene>
<dbReference type="InterPro" id="IPR036259">
    <property type="entry name" value="MFS_trans_sf"/>
</dbReference>